<dbReference type="OrthoDB" id="7282222at2"/>
<evidence type="ECO:0000313" key="3">
    <source>
        <dbReference type="Proteomes" id="UP000284322"/>
    </source>
</evidence>
<dbReference type="Proteomes" id="UP000284322">
    <property type="component" value="Unassembled WGS sequence"/>
</dbReference>
<evidence type="ECO:0000259" key="1">
    <source>
        <dbReference type="Pfam" id="PF09313"/>
    </source>
</evidence>
<dbReference type="Gene3D" id="2.60.120.10">
    <property type="entry name" value="Jelly Rolls"/>
    <property type="match status" value="1"/>
</dbReference>
<proteinExistence type="predicted"/>
<name>A0A419R3B8_9SPHN</name>
<keyword evidence="3" id="KW-1185">Reference proteome</keyword>
<dbReference type="EMBL" id="RAHJ01000014">
    <property type="protein sequence ID" value="RJX69028.1"/>
    <property type="molecule type" value="Genomic_DNA"/>
</dbReference>
<dbReference type="Pfam" id="PF09313">
    <property type="entry name" value="TehB-like"/>
    <property type="match status" value="1"/>
</dbReference>
<evidence type="ECO:0000313" key="2">
    <source>
        <dbReference type="EMBL" id="RJX69028.1"/>
    </source>
</evidence>
<dbReference type="SUPFAM" id="SSF51197">
    <property type="entry name" value="Clavaminate synthase-like"/>
    <property type="match status" value="1"/>
</dbReference>
<comment type="caution">
    <text evidence="2">The sequence shown here is derived from an EMBL/GenBank/DDBJ whole genome shotgun (WGS) entry which is preliminary data.</text>
</comment>
<accession>A0A419R3B8</accession>
<feature type="domain" description="TehB/YeaR-like" evidence="1">
    <location>
        <begin position="13"/>
        <end position="91"/>
    </location>
</feature>
<dbReference type="AlphaFoldDB" id="A0A419R3B8"/>
<organism evidence="2 3">
    <name type="scientific">Tsuneonella suprasediminis</name>
    <dbReference type="NCBI Taxonomy" id="2306996"/>
    <lineage>
        <taxon>Bacteria</taxon>
        <taxon>Pseudomonadati</taxon>
        <taxon>Pseudomonadota</taxon>
        <taxon>Alphaproteobacteria</taxon>
        <taxon>Sphingomonadales</taxon>
        <taxon>Erythrobacteraceae</taxon>
        <taxon>Tsuneonella</taxon>
    </lineage>
</organism>
<dbReference type="InterPro" id="IPR014710">
    <property type="entry name" value="RmlC-like_jellyroll"/>
</dbReference>
<protein>
    <submittedName>
        <fullName evidence="2">DUF1971 domain-containing protein</fullName>
    </submittedName>
</protein>
<sequence length="106" mass="11588">MNPALPPGLEAYKQTATFTETTVPAGLLGDHSTKDGVWGLIEVESGKLRYLVTDPRRPNRKQTLVADGEAGVVEPTILHRVEPIGEVRFHVRFLREPGASQERSGA</sequence>
<gene>
    <name evidence="2" type="ORF">D6858_03730</name>
</gene>
<dbReference type="RefSeq" id="WP_120107308.1">
    <property type="nucleotide sequence ID" value="NZ_RAHJ01000014.1"/>
</dbReference>
<dbReference type="InterPro" id="IPR015392">
    <property type="entry name" value="TehB/YeaR-like_dom"/>
</dbReference>
<reference evidence="2 3" key="1">
    <citation type="submission" date="2018-09" db="EMBL/GenBank/DDBJ databases">
        <title>Altererythrobacter sp.Ery1 and Ery12, the genome sequencing of novel strains in genus Alterythrobacter.</title>
        <authorList>
            <person name="Cheng H."/>
            <person name="Wu Y.-H."/>
            <person name="Fang C."/>
            <person name="Xu X.-W."/>
        </authorList>
    </citation>
    <scope>NUCLEOTIDE SEQUENCE [LARGE SCALE GENOMIC DNA]</scope>
    <source>
        <strain evidence="2 3">Ery12</strain>
    </source>
</reference>